<feature type="region of interest" description="Disordered" evidence="1">
    <location>
        <begin position="1"/>
        <end position="33"/>
    </location>
</feature>
<accession>A0A8H5HKY2</accession>
<dbReference type="AlphaFoldDB" id="A0A8H5HKY2"/>
<evidence type="ECO:0000256" key="2">
    <source>
        <dbReference type="SAM" id="Phobius"/>
    </source>
</evidence>
<organism evidence="3 4">
    <name type="scientific">Tricholomella constricta</name>
    <dbReference type="NCBI Taxonomy" id="117010"/>
    <lineage>
        <taxon>Eukaryota</taxon>
        <taxon>Fungi</taxon>
        <taxon>Dikarya</taxon>
        <taxon>Basidiomycota</taxon>
        <taxon>Agaricomycotina</taxon>
        <taxon>Agaricomycetes</taxon>
        <taxon>Agaricomycetidae</taxon>
        <taxon>Agaricales</taxon>
        <taxon>Tricholomatineae</taxon>
        <taxon>Lyophyllaceae</taxon>
        <taxon>Tricholomella</taxon>
    </lineage>
</organism>
<sequence>MSTPSSGQRSPSPPPFSDSSDSHDLPLDSSTYNDISEAELRELYDNEEIERFLRLFSAYVTEVRAPETPPNERGSSRLASNKLLTESSEVAGGPAHPTDDAPSIDSSDACAPLCQSSLPSLEEVVSLYLVPILPPPRLPPPPFTIGRLRLATQRLYLAVEPAYIPFLFNMLNLATWKDRKISLLYCVIFWILWYHNLLLPCLLLRIFYALLRRKILPYPTLTELREHRREISRATEFGEQISGRLSASSSFGLKEMWRIFKVFSKGTKNKVKVSTKATDDTSGVQQSDIPTLPAGLTVLDDSKDRQEARDMKRLGLHILNEIADIHERIKNIFTWRRPASSRVYGSAVFCLFLLTLLLPTKYLSKLTYFVGGVLFWHVTPVIVALPPSERCRLPPAFADVPTDADYAMELIAKRVAAGQDVKPPRANLNKDGTRHTRAQTADIHDPSLQRDNETQSEPKSQSVDWKKWGERAAIGKTWADDSKRLISGRKSSAILPPRSPLVPQFAVDIARPEQLMENHTYPAQHATGPGLITLTGTALLFTPLMSLDPKFVILLKTMRGVKKAGVLKGLQVHYISDNGEPGEREEKFRWVGGRDELFARLVGIDGRHWIKG</sequence>
<evidence type="ECO:0000256" key="1">
    <source>
        <dbReference type="SAM" id="MobiDB-lite"/>
    </source>
</evidence>
<reference evidence="3 4" key="1">
    <citation type="journal article" date="2020" name="ISME J.">
        <title>Uncovering the hidden diversity of litter-decomposition mechanisms in mushroom-forming fungi.</title>
        <authorList>
            <person name="Floudas D."/>
            <person name="Bentzer J."/>
            <person name="Ahren D."/>
            <person name="Johansson T."/>
            <person name="Persson P."/>
            <person name="Tunlid A."/>
        </authorList>
    </citation>
    <scope>NUCLEOTIDE SEQUENCE [LARGE SCALE GENOMIC DNA]</scope>
    <source>
        <strain evidence="3 4">CBS 661.87</strain>
    </source>
</reference>
<evidence type="ECO:0000313" key="3">
    <source>
        <dbReference type="EMBL" id="KAF5385197.1"/>
    </source>
</evidence>
<dbReference type="GO" id="GO:0006915">
    <property type="term" value="P:apoptotic process"/>
    <property type="evidence" value="ECO:0007669"/>
    <property type="project" value="InterPro"/>
</dbReference>
<dbReference type="OrthoDB" id="1708389at2759"/>
<feature type="transmembrane region" description="Helical" evidence="2">
    <location>
        <begin position="182"/>
        <end position="208"/>
    </location>
</feature>
<dbReference type="Proteomes" id="UP000565441">
    <property type="component" value="Unassembled WGS sequence"/>
</dbReference>
<keyword evidence="2" id="KW-1133">Transmembrane helix</keyword>
<dbReference type="InterPro" id="IPR037847">
    <property type="entry name" value="GRAMDC4"/>
</dbReference>
<name>A0A8H5HKY2_9AGAR</name>
<dbReference type="PANTHER" id="PTHR37402">
    <property type="entry name" value="GRAM DOMAIN-CONTAINING PROTEIN 4"/>
    <property type="match status" value="1"/>
</dbReference>
<keyword evidence="4" id="KW-1185">Reference proteome</keyword>
<evidence type="ECO:0000313" key="4">
    <source>
        <dbReference type="Proteomes" id="UP000565441"/>
    </source>
</evidence>
<keyword evidence="2" id="KW-0812">Transmembrane</keyword>
<dbReference type="EMBL" id="JAACJP010000004">
    <property type="protein sequence ID" value="KAF5385197.1"/>
    <property type="molecule type" value="Genomic_DNA"/>
</dbReference>
<keyword evidence="2" id="KW-0472">Membrane</keyword>
<comment type="caution">
    <text evidence="3">The sequence shown here is derived from an EMBL/GenBank/DDBJ whole genome shotgun (WGS) entry which is preliminary data.</text>
</comment>
<dbReference type="PANTHER" id="PTHR37402:SF1">
    <property type="entry name" value="GRAM DOMAIN-CONTAINING PROTEIN 4"/>
    <property type="match status" value="1"/>
</dbReference>
<feature type="compositionally biased region" description="Basic and acidic residues" evidence="1">
    <location>
        <begin position="442"/>
        <end position="453"/>
    </location>
</feature>
<feature type="region of interest" description="Disordered" evidence="1">
    <location>
        <begin position="421"/>
        <end position="466"/>
    </location>
</feature>
<feature type="transmembrane region" description="Helical" evidence="2">
    <location>
        <begin position="343"/>
        <end position="360"/>
    </location>
</feature>
<feature type="compositionally biased region" description="Low complexity" evidence="1">
    <location>
        <begin position="1"/>
        <end position="10"/>
    </location>
</feature>
<proteinExistence type="predicted"/>
<protein>
    <submittedName>
        <fullName evidence="3">Uncharacterized protein</fullName>
    </submittedName>
</protein>
<gene>
    <name evidence="3" type="ORF">D9615_001514</name>
</gene>
<feature type="transmembrane region" description="Helical" evidence="2">
    <location>
        <begin position="155"/>
        <end position="176"/>
    </location>
</feature>